<evidence type="ECO:0000256" key="2">
    <source>
        <dbReference type="SAM" id="Phobius"/>
    </source>
</evidence>
<keyword evidence="4" id="KW-1185">Reference proteome</keyword>
<protein>
    <submittedName>
        <fullName evidence="3">Uncharacterized protein</fullName>
    </submittedName>
</protein>
<gene>
    <name evidence="3" type="ORF">FYJ52_00715</name>
</gene>
<evidence type="ECO:0000313" key="3">
    <source>
        <dbReference type="EMBL" id="MSS18943.1"/>
    </source>
</evidence>
<dbReference type="AlphaFoldDB" id="A0A7X2NF46"/>
<feature type="compositionally biased region" description="Polar residues" evidence="1">
    <location>
        <begin position="89"/>
        <end position="122"/>
    </location>
</feature>
<feature type="region of interest" description="Disordered" evidence="1">
    <location>
        <begin position="393"/>
        <end position="437"/>
    </location>
</feature>
<feature type="compositionally biased region" description="Low complexity" evidence="1">
    <location>
        <begin position="411"/>
        <end position="437"/>
    </location>
</feature>
<dbReference type="EMBL" id="VUMO01000001">
    <property type="protein sequence ID" value="MSS18943.1"/>
    <property type="molecule type" value="Genomic_DNA"/>
</dbReference>
<keyword evidence="2" id="KW-1133">Transmembrane helix</keyword>
<feature type="transmembrane region" description="Helical" evidence="2">
    <location>
        <begin position="359"/>
        <end position="379"/>
    </location>
</feature>
<organism evidence="3 4">
    <name type="scientific">Pseudoramibacter porci</name>
    <dbReference type="NCBI Taxonomy" id="2606631"/>
    <lineage>
        <taxon>Bacteria</taxon>
        <taxon>Bacillati</taxon>
        <taxon>Bacillota</taxon>
        <taxon>Clostridia</taxon>
        <taxon>Eubacteriales</taxon>
        <taxon>Eubacteriaceae</taxon>
        <taxon>Pseudoramibacter</taxon>
    </lineage>
</organism>
<sequence>MIENLSAPGELEQWSEGCIEALQKGDFTRIRVRNHRHLILAEYGADDILIDLSKKGAGRVYLHIESTSKEVLRWFKSCVTDAMMNVRPNLNPNAERSQSSYAQHPQNGSPRSSAQPSGQSAFDQAYRKAQAARRQASQEEQTAKAPDLDATRIAPGVYREDPLDLDATRIAQSPFERARDRQTLTQQAAQDVEIAADAAYDTDPYADEVFYDDSPYDDYEDQTADFAPVDYGDETPESATQYLDYPEEDPYTADDDYADDFDDGYAADDGGVYDDGYADDAGYDPDGAVYDDPYGDPVYENEADGYDEGYEPEAPQTLREKWEALTEKTWFLILMLAVFPPLGLYLIWHYRRWTGGRRVLATAIGVAYFLFVWLGFLGVNTGINRDTFTNLRSQTSQSTGSNVQDTPDTGSDSTDASDSADTAASDTTNSSDTTANDNNTVLEQAVTQFNNWVSNLVP</sequence>
<accession>A0A7X2NF46</accession>
<feature type="compositionally biased region" description="Low complexity" evidence="1">
    <location>
        <begin position="127"/>
        <end position="140"/>
    </location>
</feature>
<reference evidence="3 4" key="1">
    <citation type="submission" date="2019-08" db="EMBL/GenBank/DDBJ databases">
        <title>In-depth cultivation of the pig gut microbiome towards novel bacterial diversity and tailored functional studies.</title>
        <authorList>
            <person name="Wylensek D."/>
            <person name="Hitch T.C.A."/>
            <person name="Clavel T."/>
        </authorList>
    </citation>
    <scope>NUCLEOTIDE SEQUENCE [LARGE SCALE GENOMIC DNA]</scope>
    <source>
        <strain evidence="3 4">RF-744-FAT-4</strain>
    </source>
</reference>
<evidence type="ECO:0000256" key="1">
    <source>
        <dbReference type="SAM" id="MobiDB-lite"/>
    </source>
</evidence>
<keyword evidence="2" id="KW-0812">Transmembrane</keyword>
<feature type="compositionally biased region" description="Polar residues" evidence="1">
    <location>
        <begin position="393"/>
        <end position="410"/>
    </location>
</feature>
<name>A0A7X2NF46_9FIRM</name>
<feature type="region of interest" description="Disordered" evidence="1">
    <location>
        <begin position="89"/>
        <end position="160"/>
    </location>
</feature>
<comment type="caution">
    <text evidence="3">The sequence shown here is derived from an EMBL/GenBank/DDBJ whole genome shotgun (WGS) entry which is preliminary data.</text>
</comment>
<dbReference type="Proteomes" id="UP000461754">
    <property type="component" value="Unassembled WGS sequence"/>
</dbReference>
<feature type="transmembrane region" description="Helical" evidence="2">
    <location>
        <begin position="329"/>
        <end position="347"/>
    </location>
</feature>
<dbReference type="RefSeq" id="WP_154575351.1">
    <property type="nucleotide sequence ID" value="NZ_VUMO01000001.1"/>
</dbReference>
<evidence type="ECO:0000313" key="4">
    <source>
        <dbReference type="Proteomes" id="UP000461754"/>
    </source>
</evidence>
<keyword evidence="2" id="KW-0472">Membrane</keyword>
<proteinExistence type="predicted"/>